<organism evidence="2 3">
    <name type="scientific">Herbiconiux daphne</name>
    <dbReference type="NCBI Taxonomy" id="2970914"/>
    <lineage>
        <taxon>Bacteria</taxon>
        <taxon>Bacillati</taxon>
        <taxon>Actinomycetota</taxon>
        <taxon>Actinomycetes</taxon>
        <taxon>Micrococcales</taxon>
        <taxon>Microbacteriaceae</taxon>
        <taxon>Herbiconiux</taxon>
    </lineage>
</organism>
<accession>A0ABT2GZH9</accession>
<gene>
    <name evidence="2" type="ORF">N1032_06415</name>
</gene>
<protein>
    <submittedName>
        <fullName evidence="2">Glycerophosphodiester phosphodiesterase</fullName>
    </submittedName>
</protein>
<dbReference type="PANTHER" id="PTHR43805:SF1">
    <property type="entry name" value="GP-PDE DOMAIN-CONTAINING PROTEIN"/>
    <property type="match status" value="1"/>
</dbReference>
<proteinExistence type="predicted"/>
<dbReference type="InterPro" id="IPR030395">
    <property type="entry name" value="GP_PDE_dom"/>
</dbReference>
<evidence type="ECO:0000313" key="3">
    <source>
        <dbReference type="Proteomes" id="UP001165586"/>
    </source>
</evidence>
<dbReference type="RefSeq" id="WP_259538187.1">
    <property type="nucleotide sequence ID" value="NZ_JANLCJ010000002.1"/>
</dbReference>
<keyword evidence="3" id="KW-1185">Reference proteome</keyword>
<dbReference type="InterPro" id="IPR017946">
    <property type="entry name" value="PLC-like_Pdiesterase_TIM-brl"/>
</dbReference>
<feature type="domain" description="GP-PDE" evidence="1">
    <location>
        <begin position="20"/>
        <end position="256"/>
    </location>
</feature>
<name>A0ABT2GZH9_9MICO</name>
<dbReference type="PROSITE" id="PS51704">
    <property type="entry name" value="GP_PDE"/>
    <property type="match status" value="1"/>
</dbReference>
<dbReference type="Proteomes" id="UP001165586">
    <property type="component" value="Unassembled WGS sequence"/>
</dbReference>
<evidence type="ECO:0000313" key="2">
    <source>
        <dbReference type="EMBL" id="MCS5733368.1"/>
    </source>
</evidence>
<dbReference type="SUPFAM" id="SSF51695">
    <property type="entry name" value="PLC-like phosphodiesterases"/>
    <property type="match status" value="1"/>
</dbReference>
<sequence>MPPRRPRSPGEPGYFATPLPRVLAHRGLALGVPENTLASFEKAAAAGVDYIETDVNASADGVAIASHDPTLERLVGRPERIADLTLAELVEIDLGGGVTFVTLADVLAAHPGIRFNIDIKAEDVAGPAAQAIIDAGATDRVLITSFSSRRRRATVDRLPGVAASASAAEFVPALIFAKLGLAPAVRFVLRRVDAVQIPLTIFGLHTTTPRMVRRLHAAGVEVHVWTINDVEVARALLDRGVDGIVTDRADLMLPLAAGYR</sequence>
<dbReference type="PANTHER" id="PTHR43805">
    <property type="entry name" value="GLYCEROPHOSPHORYL DIESTER PHOSPHODIESTERASE"/>
    <property type="match status" value="1"/>
</dbReference>
<evidence type="ECO:0000259" key="1">
    <source>
        <dbReference type="PROSITE" id="PS51704"/>
    </source>
</evidence>
<reference evidence="2" key="1">
    <citation type="submission" date="2022-08" db="EMBL/GenBank/DDBJ databases">
        <authorList>
            <person name="Deng Y."/>
            <person name="Han X.-F."/>
            <person name="Zhang Y.-Q."/>
        </authorList>
    </citation>
    <scope>NUCLEOTIDE SEQUENCE</scope>
    <source>
        <strain evidence="2">CPCC 203386</strain>
    </source>
</reference>
<dbReference type="EMBL" id="JANLCJ010000002">
    <property type="protein sequence ID" value="MCS5733368.1"/>
    <property type="molecule type" value="Genomic_DNA"/>
</dbReference>
<dbReference type="Pfam" id="PF03009">
    <property type="entry name" value="GDPD"/>
    <property type="match status" value="1"/>
</dbReference>
<dbReference type="CDD" id="cd08561">
    <property type="entry name" value="GDPD_cytoplasmic_ScUgpQ2_like"/>
    <property type="match status" value="1"/>
</dbReference>
<dbReference type="Gene3D" id="3.20.20.190">
    <property type="entry name" value="Phosphatidylinositol (PI) phosphodiesterase"/>
    <property type="match status" value="1"/>
</dbReference>
<comment type="caution">
    <text evidence="2">The sequence shown here is derived from an EMBL/GenBank/DDBJ whole genome shotgun (WGS) entry which is preliminary data.</text>
</comment>